<feature type="compositionally biased region" description="Low complexity" evidence="1">
    <location>
        <begin position="131"/>
        <end position="153"/>
    </location>
</feature>
<feature type="region of interest" description="Disordered" evidence="1">
    <location>
        <begin position="116"/>
        <end position="155"/>
    </location>
</feature>
<dbReference type="EMBL" id="JAPNKE010000002">
    <property type="protein sequence ID" value="MCY1013396.1"/>
    <property type="molecule type" value="Genomic_DNA"/>
</dbReference>
<gene>
    <name evidence="3" type="ORF">OV079_49295</name>
</gene>
<name>A0A9X3F0A3_9BACT</name>
<evidence type="ECO:0008006" key="5">
    <source>
        <dbReference type="Google" id="ProtNLM"/>
    </source>
</evidence>
<keyword evidence="4" id="KW-1185">Reference proteome</keyword>
<evidence type="ECO:0000256" key="2">
    <source>
        <dbReference type="SAM" id="SignalP"/>
    </source>
</evidence>
<evidence type="ECO:0000313" key="3">
    <source>
        <dbReference type="EMBL" id="MCY1013396.1"/>
    </source>
</evidence>
<comment type="caution">
    <text evidence="3">The sequence shown here is derived from an EMBL/GenBank/DDBJ whole genome shotgun (WGS) entry which is preliminary data.</text>
</comment>
<feature type="chain" id="PRO_5040842505" description="TonB C-terminal domain-containing protein" evidence="2">
    <location>
        <begin position="27"/>
        <end position="238"/>
    </location>
</feature>
<sequence length="238" mass="24419">MKVAAKPQIAVAAFAAAPPLPSPAPADALATPAASAGAATTVTTAGTLSKGLLAVAAAMCVSVGIVGTKVVDAIRGGQTRDERIEQLEETVRGLKQLIESGTSPRSVDDALLALLSQPRGPVPPPAPSPNITPTLASAAPSPSPPATERSSSPRQRTIVRDLSTVASAVEVCFRRHGGNLEGKLPVKVAISAAGLAERVTLPKESNGALIECTTRAVRSRQYDRGPATESVRHVFKFE</sequence>
<feature type="signal peptide" evidence="2">
    <location>
        <begin position="1"/>
        <end position="26"/>
    </location>
</feature>
<dbReference type="Proteomes" id="UP001150924">
    <property type="component" value="Unassembled WGS sequence"/>
</dbReference>
<dbReference type="RefSeq" id="WP_267777295.1">
    <property type="nucleotide sequence ID" value="NZ_JAPNKE010000002.1"/>
</dbReference>
<proteinExistence type="predicted"/>
<evidence type="ECO:0000256" key="1">
    <source>
        <dbReference type="SAM" id="MobiDB-lite"/>
    </source>
</evidence>
<keyword evidence="2" id="KW-0732">Signal</keyword>
<dbReference type="AlphaFoldDB" id="A0A9X3F0A3"/>
<organism evidence="3 4">
    <name type="scientific">Nannocystis pusilla</name>
    <dbReference type="NCBI Taxonomy" id="889268"/>
    <lineage>
        <taxon>Bacteria</taxon>
        <taxon>Pseudomonadati</taxon>
        <taxon>Myxococcota</taxon>
        <taxon>Polyangia</taxon>
        <taxon>Nannocystales</taxon>
        <taxon>Nannocystaceae</taxon>
        <taxon>Nannocystis</taxon>
    </lineage>
</organism>
<accession>A0A9X3F0A3</accession>
<protein>
    <recommendedName>
        <fullName evidence="5">TonB C-terminal domain-containing protein</fullName>
    </recommendedName>
</protein>
<reference evidence="3" key="1">
    <citation type="submission" date="2022-11" db="EMBL/GenBank/DDBJ databases">
        <title>Minimal conservation of predation-associated metabolite biosynthetic gene clusters underscores biosynthetic potential of Myxococcota including descriptions for ten novel species: Archangium lansinium sp. nov., Myxococcus landrumus sp. nov., Nannocystis bai.</title>
        <authorList>
            <person name="Ahearne A."/>
            <person name="Stevens C."/>
            <person name="Phillips K."/>
        </authorList>
    </citation>
    <scope>NUCLEOTIDE SEQUENCE</scope>
    <source>
        <strain evidence="3">Na p29</strain>
    </source>
</reference>
<feature type="compositionally biased region" description="Pro residues" evidence="1">
    <location>
        <begin position="120"/>
        <end position="130"/>
    </location>
</feature>
<evidence type="ECO:0000313" key="4">
    <source>
        <dbReference type="Proteomes" id="UP001150924"/>
    </source>
</evidence>